<dbReference type="GO" id="GO:0008168">
    <property type="term" value="F:methyltransferase activity"/>
    <property type="evidence" value="ECO:0007669"/>
    <property type="project" value="UniProtKB-UniRule"/>
</dbReference>
<dbReference type="GO" id="GO:0005634">
    <property type="term" value="C:nucleus"/>
    <property type="evidence" value="ECO:0007669"/>
    <property type="project" value="TreeGrafter"/>
</dbReference>
<evidence type="ECO:0000256" key="4">
    <source>
        <dbReference type="ARBA" id="ARBA00022691"/>
    </source>
</evidence>
<dbReference type="InterPro" id="IPR010286">
    <property type="entry name" value="METTL16/RlmF"/>
</dbReference>
<feature type="binding site" evidence="6">
    <location>
        <position position="179"/>
    </location>
    <ligand>
        <name>S-adenosyl-L-methionine</name>
        <dbReference type="ChEBI" id="CHEBI:59789"/>
    </ligand>
</feature>
<keyword evidence="8" id="KW-1185">Reference proteome</keyword>
<keyword evidence="3 5" id="KW-0808">Transferase</keyword>
<dbReference type="Gene3D" id="3.40.50.150">
    <property type="entry name" value="Vaccinia Virus protein VP39"/>
    <property type="match status" value="1"/>
</dbReference>
<dbReference type="GO" id="GO:0070475">
    <property type="term" value="P:rRNA base methylation"/>
    <property type="evidence" value="ECO:0007669"/>
    <property type="project" value="TreeGrafter"/>
</dbReference>
<dbReference type="PIRSF" id="PIRSF037350">
    <property type="entry name" value="Mtase_ZK1128_prd"/>
    <property type="match status" value="1"/>
</dbReference>
<proteinExistence type="inferred from homology"/>
<dbReference type="Pfam" id="PF05971">
    <property type="entry name" value="Methyltransf_10"/>
    <property type="match status" value="1"/>
</dbReference>
<evidence type="ECO:0000313" key="8">
    <source>
        <dbReference type="Proteomes" id="UP000475862"/>
    </source>
</evidence>
<dbReference type="AlphaFoldDB" id="A0A6G0TC35"/>
<evidence type="ECO:0000256" key="2">
    <source>
        <dbReference type="ARBA" id="ARBA00022603"/>
    </source>
</evidence>
<name>A0A6G0TC35_APHGL</name>
<comment type="similarity">
    <text evidence="1 5">Belongs to the methyltransferase superfamily. METTL16/RlmF family.</text>
</comment>
<dbReference type="EC" id="2.1.1.-" evidence="5"/>
<dbReference type="InterPro" id="IPR029063">
    <property type="entry name" value="SAM-dependent_MTases_sf"/>
</dbReference>
<dbReference type="PANTHER" id="PTHR13393">
    <property type="entry name" value="SAM-DEPENDENT METHYLTRANSFERASE"/>
    <property type="match status" value="1"/>
</dbReference>
<organism evidence="7 8">
    <name type="scientific">Aphis glycines</name>
    <name type="common">Soybean aphid</name>
    <dbReference type="NCBI Taxonomy" id="307491"/>
    <lineage>
        <taxon>Eukaryota</taxon>
        <taxon>Metazoa</taxon>
        <taxon>Ecdysozoa</taxon>
        <taxon>Arthropoda</taxon>
        <taxon>Hexapoda</taxon>
        <taxon>Insecta</taxon>
        <taxon>Pterygota</taxon>
        <taxon>Neoptera</taxon>
        <taxon>Paraneoptera</taxon>
        <taxon>Hemiptera</taxon>
        <taxon>Sternorrhyncha</taxon>
        <taxon>Aphidomorpha</taxon>
        <taxon>Aphidoidea</taxon>
        <taxon>Aphididae</taxon>
        <taxon>Aphidini</taxon>
        <taxon>Aphis</taxon>
        <taxon>Aphis</taxon>
    </lineage>
</organism>
<dbReference type="InterPro" id="IPR017182">
    <property type="entry name" value="METTL16/PsiM"/>
</dbReference>
<dbReference type="CDD" id="cd02440">
    <property type="entry name" value="AdoMet_MTases"/>
    <property type="match status" value="1"/>
</dbReference>
<accession>A0A6G0TC35</accession>
<reference evidence="7 8" key="1">
    <citation type="submission" date="2019-08" db="EMBL/GenBank/DDBJ databases">
        <title>The genome of the soybean aphid Biotype 1, its phylome, world population structure and adaptation to the North American continent.</title>
        <authorList>
            <person name="Giordano R."/>
            <person name="Donthu R.K."/>
            <person name="Hernandez A.G."/>
            <person name="Wright C.L."/>
            <person name="Zimin A.V."/>
        </authorList>
    </citation>
    <scope>NUCLEOTIDE SEQUENCE [LARGE SCALE GENOMIC DNA]</scope>
    <source>
        <tissue evidence="7">Whole aphids</tissue>
    </source>
</reference>
<keyword evidence="2 5" id="KW-0489">Methyltransferase</keyword>
<dbReference type="SUPFAM" id="SSF53335">
    <property type="entry name" value="S-adenosyl-L-methionine-dependent methyltransferases"/>
    <property type="match status" value="1"/>
</dbReference>
<protein>
    <recommendedName>
        <fullName evidence="5">U6 small nuclear RNA (adenine-(43)-N(6))-methyltransferase</fullName>
        <ecNumber evidence="5">2.1.1.-</ecNumber>
    </recommendedName>
</protein>
<feature type="binding site" evidence="6">
    <location>
        <position position="108"/>
    </location>
    <ligand>
        <name>S-adenosyl-L-methionine</name>
        <dbReference type="ChEBI" id="CHEBI:59789"/>
    </ligand>
</feature>
<evidence type="ECO:0000256" key="3">
    <source>
        <dbReference type="ARBA" id="ARBA00022679"/>
    </source>
</evidence>
<dbReference type="Proteomes" id="UP000475862">
    <property type="component" value="Unassembled WGS sequence"/>
</dbReference>
<comment type="caution">
    <text evidence="7">The sequence shown here is derived from an EMBL/GenBank/DDBJ whole genome shotgun (WGS) entry which is preliminary data.</text>
</comment>
<sequence>MPNNQFMHPRNIYRTPPAFKELSIKYPEFNKYASTGLNGKIVFDFKNQEGLRLLTTILLKKDFDLDVDLPVGRLIPTIPLRLNYLLWIEDLFNLNYDNTKKIKGIDIGTGSSCIYPLLAAKQFHWSMVGTDINKEAIKNAIKNVEKNNLQNLIQVLEVSEWERLLPVAVDEHYDFCMCNPPFHSYSNLNSSDDEANNSIGITSEMYTIGGEVDFVKKMIKESEILQNSISIYTTMVGYKASLDPLKNELKAIGACSVAEAGFYQGRNARWGIAWTFQSDIKLKDFLPNKEFQKEKLKLRPPVSFKIPETYDSITALTKLSELLTSLKLSAAILKLKSDENVLYQADIQAYENTWTHQRRKRRMEKRLADSKRQKTNDNCLHIESDDEKVDQHLETTVNAKRLFSATLVLRKTDNSIFLDMLHLDGNRNNSYQVFQFFKNRFI</sequence>
<evidence type="ECO:0000256" key="1">
    <source>
        <dbReference type="ARBA" id="ARBA00005878"/>
    </source>
</evidence>
<keyword evidence="4 6" id="KW-0949">S-adenosyl-L-methionine</keyword>
<evidence type="ECO:0000256" key="6">
    <source>
        <dbReference type="PIRSR" id="PIRSR037350-1"/>
    </source>
</evidence>
<feature type="binding site" evidence="6">
    <location>
        <position position="131"/>
    </location>
    <ligand>
        <name>S-adenosyl-L-methionine</name>
        <dbReference type="ChEBI" id="CHEBI:59789"/>
    </ligand>
</feature>
<evidence type="ECO:0000313" key="7">
    <source>
        <dbReference type="EMBL" id="KAE9529791.1"/>
    </source>
</evidence>
<dbReference type="OrthoDB" id="514248at2759"/>
<feature type="binding site" evidence="6">
    <location>
        <position position="81"/>
    </location>
    <ligand>
        <name>S-adenosyl-L-methionine</name>
        <dbReference type="ChEBI" id="CHEBI:59789"/>
    </ligand>
</feature>
<evidence type="ECO:0000256" key="5">
    <source>
        <dbReference type="PIRNR" id="PIRNR037350"/>
    </source>
</evidence>
<gene>
    <name evidence="7" type="ORF">AGLY_011887</name>
</gene>
<dbReference type="PANTHER" id="PTHR13393:SF0">
    <property type="entry name" value="RNA N6-ADENOSINE-METHYLTRANSFERASE METTL16"/>
    <property type="match status" value="1"/>
</dbReference>
<dbReference type="EMBL" id="VYZN01000044">
    <property type="protein sequence ID" value="KAE9529791.1"/>
    <property type="molecule type" value="Genomic_DNA"/>
</dbReference>